<gene>
    <name evidence="1" type="ORF">ADIARSV_2061</name>
</gene>
<organism evidence="1 2">
    <name type="scientific">Arcticibacter svalbardensis MN12-7</name>
    <dbReference type="NCBI Taxonomy" id="1150600"/>
    <lineage>
        <taxon>Bacteria</taxon>
        <taxon>Pseudomonadati</taxon>
        <taxon>Bacteroidota</taxon>
        <taxon>Sphingobacteriia</taxon>
        <taxon>Sphingobacteriales</taxon>
        <taxon>Sphingobacteriaceae</taxon>
        <taxon>Arcticibacter</taxon>
    </lineage>
</organism>
<dbReference type="eggNOG" id="ENOG50313I2">
    <property type="taxonomic scope" value="Bacteria"/>
</dbReference>
<dbReference type="InterPro" id="IPR020018">
    <property type="entry name" value="Motility-assoc_lipoprot_GldH"/>
</dbReference>
<dbReference type="PATRIC" id="fig|1150600.3.peg.2035"/>
<dbReference type="AlphaFoldDB" id="R9GS78"/>
<comment type="caution">
    <text evidence="1">The sequence shown here is derived from an EMBL/GenBank/DDBJ whole genome shotgun (WGS) entry which is preliminary data.</text>
</comment>
<dbReference type="Proteomes" id="UP000014174">
    <property type="component" value="Unassembled WGS sequence"/>
</dbReference>
<dbReference type="Pfam" id="PF14109">
    <property type="entry name" value="GldH_lipo"/>
    <property type="match status" value="1"/>
</dbReference>
<dbReference type="EMBL" id="AQPN01000078">
    <property type="protein sequence ID" value="EOR94687.1"/>
    <property type="molecule type" value="Genomic_DNA"/>
</dbReference>
<evidence type="ECO:0000313" key="2">
    <source>
        <dbReference type="Proteomes" id="UP000014174"/>
    </source>
</evidence>
<dbReference type="STRING" id="1150600.ADIARSV_2061"/>
<proteinExistence type="predicted"/>
<accession>R9GS78</accession>
<sequence length="142" mass="16318">MQGCEENAVVDVNTSMDNGSWGYDKKINVPVQITDASKLYNLYFNLRHTSNYQYSNIFVLIHQKAKGLKTITERKEFKLAYPDGEWLGSGTGNFYSYQLPFRKDYKFPSAGTYVFEIEQNMRDNPLKEIIDVGLRVEPVAAN</sequence>
<name>R9GS78_9SPHI</name>
<keyword evidence="2" id="KW-1185">Reference proteome</keyword>
<dbReference type="NCBIfam" id="TIGR03511">
    <property type="entry name" value="GldH_lipo"/>
    <property type="match status" value="1"/>
</dbReference>
<protein>
    <submittedName>
        <fullName evidence="1">GldH</fullName>
    </submittedName>
</protein>
<evidence type="ECO:0000313" key="1">
    <source>
        <dbReference type="EMBL" id="EOR94687.1"/>
    </source>
</evidence>
<reference evidence="1 2" key="1">
    <citation type="journal article" date="2013" name="Genome Announc.">
        <title>Draft Genome Sequence of Arcticibacter svalbardensis Strain MN12-7T, a Member of the Family Sphingobacteriaceae Isolated from an Arctic Soil Sample.</title>
        <authorList>
            <person name="Shivaji S."/>
            <person name="Ara S."/>
            <person name="Prasad S."/>
            <person name="Manasa B.P."/>
            <person name="Begum Z."/>
            <person name="Singh A."/>
            <person name="Kumar Pinnaka A."/>
        </authorList>
    </citation>
    <scope>NUCLEOTIDE SEQUENCE [LARGE SCALE GENOMIC DNA]</scope>
    <source>
        <strain evidence="1 2">MN12-7</strain>
    </source>
</reference>